<keyword evidence="2" id="KW-1185">Reference proteome</keyword>
<dbReference type="KEGG" id="tti:THITH_08530"/>
<gene>
    <name evidence="1" type="ORF">THITH_08530</name>
</gene>
<sequence length="34" mass="3836">MDYIAPTIEIDLSELLGDNELPEPIKPQGKGYLY</sequence>
<proteinExistence type="predicted"/>
<organism evidence="1 2">
    <name type="scientific">Thioalkalivibrio paradoxus ARh 1</name>
    <dbReference type="NCBI Taxonomy" id="713585"/>
    <lineage>
        <taxon>Bacteria</taxon>
        <taxon>Pseudomonadati</taxon>
        <taxon>Pseudomonadota</taxon>
        <taxon>Gammaproteobacteria</taxon>
        <taxon>Chromatiales</taxon>
        <taxon>Ectothiorhodospiraceae</taxon>
        <taxon>Thioalkalivibrio</taxon>
    </lineage>
</organism>
<dbReference type="EMBL" id="CP007029">
    <property type="protein sequence ID" value="AHF00077.1"/>
    <property type="molecule type" value="Genomic_DNA"/>
</dbReference>
<evidence type="ECO:0000313" key="2">
    <source>
        <dbReference type="Proteomes" id="UP000005289"/>
    </source>
</evidence>
<dbReference type="AlphaFoldDB" id="W0DNN7"/>
<accession>W0DNN7</accession>
<name>W0DNN7_9GAMM</name>
<evidence type="ECO:0000313" key="1">
    <source>
        <dbReference type="EMBL" id="AHF00077.1"/>
    </source>
</evidence>
<dbReference type="STRING" id="713585.THITH_08530"/>
<dbReference type="Proteomes" id="UP000005289">
    <property type="component" value="Chromosome"/>
</dbReference>
<dbReference type="HOGENOM" id="CLU_3376583_0_0_6"/>
<protein>
    <submittedName>
        <fullName evidence="1">Uncharacterized protein</fullName>
    </submittedName>
</protein>
<reference evidence="1 2" key="1">
    <citation type="submission" date="2013-12" db="EMBL/GenBank/DDBJ databases">
        <authorList>
            <consortium name="DOE Joint Genome Institute"/>
            <person name="Muyzer G."/>
            <person name="Huntemann M."/>
            <person name="Han J."/>
            <person name="Chen A."/>
            <person name="Kyrpides N."/>
            <person name="Mavromatis K."/>
            <person name="Markowitz V."/>
            <person name="Palaniappan K."/>
            <person name="Ivanova N."/>
            <person name="Schaumberg A."/>
            <person name="Pati A."/>
            <person name="Liolios K."/>
            <person name="Nordberg H.P."/>
            <person name="Cantor M.N."/>
            <person name="Hua S.X."/>
            <person name="Woyke T."/>
        </authorList>
    </citation>
    <scope>NUCLEOTIDE SEQUENCE [LARGE SCALE GENOMIC DNA]</scope>
    <source>
        <strain evidence="1 2">ARh 1</strain>
    </source>
</reference>